<name>A0A3M7MDK2_9PLEO</name>
<sequence length="744" mass="82586">MSEQGRKRKRAVISCTLCRRRKIRCNRENPCSSYVTSKTGCCVYEAETGVQRMSATTPVMIQPRDVGVSAMGAPRMQSVSRGGYTPSLSASSLSSSHSSFEFNAMRARIADLEATLSRATSTTSSVYSPPASTPPSCTHAVHTVSSFACTVDVLQDTRMMPSGAEISRGILHKNRVFGQSHWMNGFLIFREVIEMIEPLMEGGASTLVASIQRAKVLARVIKSQRSPTWPTLPTRALPPKHVCDVLVEGYLRTMETVYRVLHIPSFKRHYENLWTYNDTEPSMAFIMMLKLVLAIGATVYDEHMSMRIDATRWVYEAQTWVSSPTFKSQLGVQYLQISVLLLLARELVDVGQELVWISVGAVYRSAVYIGLHKDPSQLPRMTVMEAEMRKRMWNTLLELSLQSSMQSGGPPFISLDDFNTAPPENYDDEQLLEADPVAKPDGVYTQTSVAIALRKTLPGRLAVLKFLNDLASTGTYEATLRIDTELRTAHKTLRRTMQGYMNDASTSQFASEAVEFIMQRYITSLHVPFFAPALNNPLYAFSRKAVVASSLKIWSLTFPISKGSSLYPPGETDLARMSRCAAGFFRMYAFHASTFLATELRTRMQEEEDPDTLSVSLVTVVKDAASAYLRCMQAGETGCKGYLLLRLLDAWADATTRRVDRSELPALFVKAAEQATEVCIPVLEVMAGTQQPDTGTTGVLGADGTGGLGDYDFQLSPEFMEDWDMLMSDTFRLGDAENFDAFLS</sequence>
<dbReference type="GO" id="GO:0001228">
    <property type="term" value="F:DNA-binding transcription activator activity, RNA polymerase II-specific"/>
    <property type="evidence" value="ECO:0007669"/>
    <property type="project" value="TreeGrafter"/>
</dbReference>
<dbReference type="Pfam" id="PF04082">
    <property type="entry name" value="Fungal_trans"/>
    <property type="match status" value="1"/>
</dbReference>
<evidence type="ECO:0000256" key="6">
    <source>
        <dbReference type="ARBA" id="ARBA00023242"/>
    </source>
</evidence>
<accession>A0A3M7MDK2</accession>
<dbReference type="AlphaFoldDB" id="A0A3M7MDK2"/>
<keyword evidence="3" id="KW-0805">Transcription regulation</keyword>
<dbReference type="CDD" id="cd00067">
    <property type="entry name" value="GAL4"/>
    <property type="match status" value="1"/>
</dbReference>
<dbReference type="PROSITE" id="PS50048">
    <property type="entry name" value="ZN2_CY6_FUNGAL_2"/>
    <property type="match status" value="1"/>
</dbReference>
<dbReference type="Proteomes" id="UP000265663">
    <property type="component" value="Unassembled WGS sequence"/>
</dbReference>
<keyword evidence="5" id="KW-0804">Transcription</keyword>
<dbReference type="GO" id="GO:0006351">
    <property type="term" value="P:DNA-templated transcription"/>
    <property type="evidence" value="ECO:0007669"/>
    <property type="project" value="InterPro"/>
</dbReference>
<dbReference type="PANTHER" id="PTHR31944:SF131">
    <property type="entry name" value="HEME-RESPONSIVE ZINC FINGER TRANSCRIPTION FACTOR HAP1"/>
    <property type="match status" value="1"/>
</dbReference>
<protein>
    <submittedName>
        <fullName evidence="8">C6 zinc finger domain containing</fullName>
    </submittedName>
</protein>
<dbReference type="EMBL" id="KE747833">
    <property type="protein sequence ID" value="RMZ72500.1"/>
    <property type="molecule type" value="Genomic_DNA"/>
</dbReference>
<evidence type="ECO:0000256" key="4">
    <source>
        <dbReference type="ARBA" id="ARBA00023125"/>
    </source>
</evidence>
<dbReference type="SMART" id="SM00906">
    <property type="entry name" value="Fungal_trans"/>
    <property type="match status" value="1"/>
</dbReference>
<dbReference type="OrthoDB" id="4337792at2759"/>
<evidence type="ECO:0000313" key="8">
    <source>
        <dbReference type="EMBL" id="RMZ72500.1"/>
    </source>
</evidence>
<dbReference type="InterPro" id="IPR007219">
    <property type="entry name" value="XnlR_reg_dom"/>
</dbReference>
<dbReference type="Pfam" id="PF00172">
    <property type="entry name" value="Zn_clus"/>
    <property type="match status" value="1"/>
</dbReference>
<organism evidence="8 9">
    <name type="scientific">Pyrenophora seminiperda CCB06</name>
    <dbReference type="NCBI Taxonomy" id="1302712"/>
    <lineage>
        <taxon>Eukaryota</taxon>
        <taxon>Fungi</taxon>
        <taxon>Dikarya</taxon>
        <taxon>Ascomycota</taxon>
        <taxon>Pezizomycotina</taxon>
        <taxon>Dothideomycetes</taxon>
        <taxon>Pleosporomycetidae</taxon>
        <taxon>Pleosporales</taxon>
        <taxon>Pleosporineae</taxon>
        <taxon>Pleosporaceae</taxon>
        <taxon>Pyrenophora</taxon>
    </lineage>
</organism>
<keyword evidence="4" id="KW-0238">DNA-binding</keyword>
<keyword evidence="9" id="KW-1185">Reference proteome</keyword>
<dbReference type="GO" id="GO:0005634">
    <property type="term" value="C:nucleus"/>
    <property type="evidence" value="ECO:0007669"/>
    <property type="project" value="TreeGrafter"/>
</dbReference>
<evidence type="ECO:0000313" key="9">
    <source>
        <dbReference type="Proteomes" id="UP000265663"/>
    </source>
</evidence>
<gene>
    <name evidence="8" type="ORF">GMOD_00007494</name>
</gene>
<keyword evidence="6" id="KW-0539">Nucleus</keyword>
<keyword evidence="2" id="KW-0862">Zinc</keyword>
<dbReference type="InterPro" id="IPR001138">
    <property type="entry name" value="Zn2Cys6_DnaBD"/>
</dbReference>
<evidence type="ECO:0000256" key="1">
    <source>
        <dbReference type="ARBA" id="ARBA00022723"/>
    </source>
</evidence>
<keyword evidence="1" id="KW-0479">Metal-binding</keyword>
<dbReference type="SUPFAM" id="SSF57701">
    <property type="entry name" value="Zn2/Cys6 DNA-binding domain"/>
    <property type="match status" value="1"/>
</dbReference>
<dbReference type="PANTHER" id="PTHR31944">
    <property type="entry name" value="HEME-RESPONSIVE ZINC FINGER TRANSCRIPTION FACTOR HAP1"/>
    <property type="match status" value="1"/>
</dbReference>
<dbReference type="Gene3D" id="4.10.240.10">
    <property type="entry name" value="Zn(2)-C6 fungal-type DNA-binding domain"/>
    <property type="match status" value="1"/>
</dbReference>
<feature type="domain" description="Zn(2)-C6 fungal-type" evidence="7">
    <location>
        <begin position="14"/>
        <end position="44"/>
    </location>
</feature>
<dbReference type="SMART" id="SM00066">
    <property type="entry name" value="GAL4"/>
    <property type="match status" value="1"/>
</dbReference>
<dbReference type="InterPro" id="IPR051430">
    <property type="entry name" value="Fungal_TF_Env_Response"/>
</dbReference>
<proteinExistence type="predicted"/>
<dbReference type="InterPro" id="IPR036864">
    <property type="entry name" value="Zn2-C6_fun-type_DNA-bd_sf"/>
</dbReference>
<evidence type="ECO:0000256" key="3">
    <source>
        <dbReference type="ARBA" id="ARBA00023015"/>
    </source>
</evidence>
<evidence type="ECO:0000256" key="5">
    <source>
        <dbReference type="ARBA" id="ARBA00023163"/>
    </source>
</evidence>
<evidence type="ECO:0000256" key="2">
    <source>
        <dbReference type="ARBA" id="ARBA00022833"/>
    </source>
</evidence>
<evidence type="ECO:0000259" key="7">
    <source>
        <dbReference type="PROSITE" id="PS50048"/>
    </source>
</evidence>
<dbReference type="CDD" id="cd12148">
    <property type="entry name" value="fungal_TF_MHR"/>
    <property type="match status" value="1"/>
</dbReference>
<dbReference type="GO" id="GO:0008270">
    <property type="term" value="F:zinc ion binding"/>
    <property type="evidence" value="ECO:0007669"/>
    <property type="project" value="InterPro"/>
</dbReference>
<reference evidence="8 9" key="1">
    <citation type="journal article" date="2014" name="PLoS ONE">
        <title>De novo Genome Assembly of the Fungal Plant Pathogen Pyrenophora semeniperda.</title>
        <authorList>
            <person name="Soliai M.M."/>
            <person name="Meyer S.E."/>
            <person name="Udall J.A."/>
            <person name="Elzinga D.E."/>
            <person name="Hermansen R.A."/>
            <person name="Bodily P.M."/>
            <person name="Hart A.A."/>
            <person name="Coleman C.E."/>
        </authorList>
    </citation>
    <scope>NUCLEOTIDE SEQUENCE [LARGE SCALE GENOMIC DNA]</scope>
    <source>
        <strain evidence="8 9">CCB06</strain>
        <tissue evidence="8">Mycelium</tissue>
    </source>
</reference>
<dbReference type="GO" id="GO:0000978">
    <property type="term" value="F:RNA polymerase II cis-regulatory region sequence-specific DNA binding"/>
    <property type="evidence" value="ECO:0007669"/>
    <property type="project" value="TreeGrafter"/>
</dbReference>